<evidence type="ECO:0000313" key="1">
    <source>
        <dbReference type="EMBL" id="AMO93009.1"/>
    </source>
</evidence>
<name>A0A127P5B6_9BURK</name>
<dbReference type="AlphaFoldDB" id="A0A127P5B6"/>
<dbReference type="PATRIC" id="fig|158899.10.peg.273"/>
<protein>
    <submittedName>
        <fullName evidence="1">Uncharacterized protein</fullName>
    </submittedName>
</protein>
<dbReference type="EMBL" id="CP013232">
    <property type="protein sequence ID" value="AMO93009.1"/>
    <property type="molecule type" value="Genomic_DNA"/>
</dbReference>
<proteinExistence type="predicted"/>
<sequence length="64" mass="7102">MPEFFRAGRNEKNGITICIGNILYTYGKQLLTASHAVRTANRDAAGELDFGEESRYLLVRAAPN</sequence>
<accession>A0A127P5B6</accession>
<dbReference type="Proteomes" id="UP000072421">
    <property type="component" value="Chromosome"/>
</dbReference>
<evidence type="ECO:0000313" key="2">
    <source>
        <dbReference type="Proteomes" id="UP000072421"/>
    </source>
</evidence>
<organism evidence="1">
    <name type="scientific">Collimonas fungivorans</name>
    <dbReference type="NCBI Taxonomy" id="158899"/>
    <lineage>
        <taxon>Bacteria</taxon>
        <taxon>Pseudomonadati</taxon>
        <taxon>Pseudomonadota</taxon>
        <taxon>Betaproteobacteria</taxon>
        <taxon>Burkholderiales</taxon>
        <taxon>Oxalobacteraceae</taxon>
        <taxon>Collimonas</taxon>
    </lineage>
</organism>
<gene>
    <name evidence="1" type="ORF">CFter6_0278</name>
</gene>
<reference evidence="1 2" key="1">
    <citation type="submission" date="2015-11" db="EMBL/GenBank/DDBJ databases">
        <title>Exploring the genomic traits of fungus-feeding bacterial genus Collimonas.</title>
        <authorList>
            <person name="Song C."/>
            <person name="Schmidt R."/>
            <person name="de Jager V."/>
            <person name="Krzyzanowska D."/>
            <person name="Jongedijk E."/>
            <person name="Cankar K."/>
            <person name="Beekwilder J."/>
            <person name="van Veen A."/>
            <person name="de Boer W."/>
            <person name="van Veen J.A."/>
            <person name="Garbeva P."/>
        </authorList>
    </citation>
    <scope>NUCLEOTIDE SEQUENCE [LARGE SCALE GENOMIC DNA]</scope>
    <source>
        <strain evidence="1 2">Ter6</strain>
    </source>
</reference>